<dbReference type="InterPro" id="IPR036259">
    <property type="entry name" value="MFS_trans_sf"/>
</dbReference>
<comment type="subcellular location">
    <subcellularLocation>
        <location evidence="1">Cell membrane</location>
        <topology evidence="1">Multi-pass membrane protein</topology>
    </subcellularLocation>
</comment>
<keyword evidence="2 5" id="KW-0812">Transmembrane</keyword>
<protein>
    <recommendedName>
        <fullName evidence="6">Major facilitator superfamily (MFS) profile domain-containing protein</fullName>
    </recommendedName>
</protein>
<name>A0ABM6FML3_9ACTN</name>
<evidence type="ECO:0000259" key="6">
    <source>
        <dbReference type="PROSITE" id="PS50850"/>
    </source>
</evidence>
<dbReference type="RefSeq" id="WP_071001134.1">
    <property type="nucleotide sequence ID" value="NZ_CP014352.1"/>
</dbReference>
<dbReference type="PANTHER" id="PTHR23514">
    <property type="entry name" value="BYPASS OF STOP CODON PROTEIN 6"/>
    <property type="match status" value="1"/>
</dbReference>
<organism evidence="7 8">
    <name type="scientific">Acidipropionibacterium acidipropionici</name>
    <dbReference type="NCBI Taxonomy" id="1748"/>
    <lineage>
        <taxon>Bacteria</taxon>
        <taxon>Bacillati</taxon>
        <taxon>Actinomycetota</taxon>
        <taxon>Actinomycetes</taxon>
        <taxon>Propionibacteriales</taxon>
        <taxon>Propionibacteriaceae</taxon>
        <taxon>Acidipropionibacterium</taxon>
    </lineage>
</organism>
<evidence type="ECO:0000313" key="8">
    <source>
        <dbReference type="Proteomes" id="UP000178666"/>
    </source>
</evidence>
<evidence type="ECO:0000256" key="3">
    <source>
        <dbReference type="ARBA" id="ARBA00022989"/>
    </source>
</evidence>
<dbReference type="InterPro" id="IPR011701">
    <property type="entry name" value="MFS"/>
</dbReference>
<dbReference type="PROSITE" id="PS50850">
    <property type="entry name" value="MFS"/>
    <property type="match status" value="1"/>
</dbReference>
<feature type="transmembrane region" description="Helical" evidence="5">
    <location>
        <begin position="80"/>
        <end position="98"/>
    </location>
</feature>
<dbReference type="PANTHER" id="PTHR23514:SF13">
    <property type="entry name" value="INNER MEMBRANE PROTEIN YBJJ"/>
    <property type="match status" value="1"/>
</dbReference>
<dbReference type="Pfam" id="PF07690">
    <property type="entry name" value="MFS_1"/>
    <property type="match status" value="1"/>
</dbReference>
<evidence type="ECO:0000256" key="2">
    <source>
        <dbReference type="ARBA" id="ARBA00022692"/>
    </source>
</evidence>
<feature type="domain" description="Major facilitator superfamily (MFS) profile" evidence="6">
    <location>
        <begin position="15"/>
        <end position="395"/>
    </location>
</feature>
<evidence type="ECO:0000256" key="4">
    <source>
        <dbReference type="ARBA" id="ARBA00023136"/>
    </source>
</evidence>
<dbReference type="Proteomes" id="UP000178666">
    <property type="component" value="Chromosome"/>
</dbReference>
<feature type="transmembrane region" description="Helical" evidence="5">
    <location>
        <begin position="346"/>
        <end position="363"/>
    </location>
</feature>
<evidence type="ECO:0000313" key="7">
    <source>
        <dbReference type="EMBL" id="AOZ47446.1"/>
    </source>
</evidence>
<dbReference type="InterPro" id="IPR020846">
    <property type="entry name" value="MFS_dom"/>
</dbReference>
<accession>A0ABM6FML3</accession>
<dbReference type="InterPro" id="IPR051788">
    <property type="entry name" value="MFS_Transporter"/>
</dbReference>
<feature type="transmembrane region" description="Helical" evidence="5">
    <location>
        <begin position="142"/>
        <end position="161"/>
    </location>
</feature>
<dbReference type="SUPFAM" id="SSF103473">
    <property type="entry name" value="MFS general substrate transporter"/>
    <property type="match status" value="1"/>
</dbReference>
<feature type="transmembrane region" description="Helical" evidence="5">
    <location>
        <begin position="249"/>
        <end position="270"/>
    </location>
</feature>
<feature type="transmembrane region" description="Helical" evidence="5">
    <location>
        <begin position="217"/>
        <end position="237"/>
    </location>
</feature>
<keyword evidence="4 5" id="KW-0472">Membrane</keyword>
<feature type="transmembrane region" description="Helical" evidence="5">
    <location>
        <begin position="44"/>
        <end position="68"/>
    </location>
</feature>
<evidence type="ECO:0000256" key="1">
    <source>
        <dbReference type="ARBA" id="ARBA00004651"/>
    </source>
</evidence>
<proteinExistence type="predicted"/>
<feature type="transmembrane region" description="Helical" evidence="5">
    <location>
        <begin position="104"/>
        <end position="130"/>
    </location>
</feature>
<feature type="transmembrane region" description="Helical" evidence="5">
    <location>
        <begin position="282"/>
        <end position="301"/>
    </location>
</feature>
<sequence>MSTRSLAARPAQALTRVVVSAAYGAQGFGYAAVMTTLPTFKTRFGMSATVVSASVLLVCATAALGSLAAGAIGKRFGSRVSLSLGLAVQAVSLLAVATSNGMGMFLALMAIYGVGLGAVDAATAMQGVLVERLRGRRVLSGFFAVYTAGAIVAALVVSGAVAQQVAVAGVVGAGLLTAVVAVAGWWFFAVDEATPQPVATAETAGAEEKSLSARRGIWLFGTAILVIFTADSAVSTWSTEYLQTTLKALPAAAPLGYAAYQAVVLVTRLTGDRLSARLGRRTLVTVASIIGIAGFLLVALVHTLPAAIIGFAVVGVGVGVVVPMTFSAAGEVDPGQSDRIVSDMNTFNYIGAVIGGGIIGPLADTGMGMAWAFLVPAVLLAAMPVLARHYGTHRAVTAAQQEKVPTPVG</sequence>
<keyword evidence="8" id="KW-1185">Reference proteome</keyword>
<dbReference type="Gene3D" id="1.20.1250.20">
    <property type="entry name" value="MFS general substrate transporter like domains"/>
    <property type="match status" value="1"/>
</dbReference>
<feature type="transmembrane region" description="Helical" evidence="5">
    <location>
        <begin position="307"/>
        <end position="326"/>
    </location>
</feature>
<feature type="transmembrane region" description="Helical" evidence="5">
    <location>
        <begin position="167"/>
        <end position="188"/>
    </location>
</feature>
<evidence type="ECO:0000256" key="5">
    <source>
        <dbReference type="SAM" id="Phobius"/>
    </source>
</evidence>
<dbReference type="EMBL" id="CP015970">
    <property type="protein sequence ID" value="AOZ47446.1"/>
    <property type="molecule type" value="Genomic_DNA"/>
</dbReference>
<reference evidence="7 8" key="1">
    <citation type="journal article" date="2016" name="Plant Dis.">
        <title>Improved production of propionic acid using genome shuffling.</title>
        <authorList>
            <person name="Luna-Flores C.H."/>
            <person name="Palfreyman R.W."/>
            <person name="Kromer J.O."/>
            <person name="Nielsen L.K."/>
            <person name="Marcellin E."/>
        </authorList>
    </citation>
    <scope>NUCLEOTIDE SEQUENCE [LARGE SCALE GENOMIC DNA]</scope>
    <source>
        <strain evidence="7 8">F3E8</strain>
    </source>
</reference>
<feature type="transmembrane region" description="Helical" evidence="5">
    <location>
        <begin position="369"/>
        <end position="387"/>
    </location>
</feature>
<keyword evidence="3 5" id="KW-1133">Transmembrane helix</keyword>
<gene>
    <name evidence="7" type="ORF">A8L58_13050</name>
</gene>